<dbReference type="InterPro" id="IPR014056">
    <property type="entry name" value="TypeIITA-like_toxin_pred"/>
</dbReference>
<dbReference type="PANTHER" id="PTHR41791:SF1">
    <property type="entry name" value="SSL7039 PROTEIN"/>
    <property type="match status" value="1"/>
</dbReference>
<dbReference type="PANTHER" id="PTHR41791">
    <property type="entry name" value="SSL7039 PROTEIN"/>
    <property type="match status" value="1"/>
</dbReference>
<dbReference type="PIRSF" id="PIRSF028744">
    <property type="entry name" value="Addict_mod_HI1419"/>
    <property type="match status" value="1"/>
</dbReference>
<name>A0A4P5ZXR2_PLAAG</name>
<evidence type="ECO:0000313" key="1">
    <source>
        <dbReference type="EMBL" id="GDZ94411.1"/>
    </source>
</evidence>
<gene>
    <name evidence="1" type="ORF">PA905_23660</name>
</gene>
<protein>
    <recommendedName>
        <fullName evidence="3">Addiction module killer protein</fullName>
    </recommendedName>
</protein>
<dbReference type="EMBL" id="BJCD01000043">
    <property type="protein sequence ID" value="GDZ94411.1"/>
    <property type="molecule type" value="Genomic_DNA"/>
</dbReference>
<accession>A0A4P5ZXR2</accession>
<dbReference type="RefSeq" id="WP_026785903.1">
    <property type="nucleotide sequence ID" value="NZ_BJCD01000043.1"/>
</dbReference>
<proteinExistence type="predicted"/>
<sequence>MEVQPRQIQNYLTINGKSPFENWLKALRDSKGKAIIKSRLKRVLQGNLGDYRSVGEGVYELRIQFGSGYRIYFGEVGITVILLLCGGDKSTQEEDIRTAKTYWEDYRRRFNATFN</sequence>
<evidence type="ECO:0000313" key="2">
    <source>
        <dbReference type="Proteomes" id="UP000299794"/>
    </source>
</evidence>
<dbReference type="Proteomes" id="UP000299794">
    <property type="component" value="Unassembled WGS sequence"/>
</dbReference>
<evidence type="ECO:0008006" key="3">
    <source>
        <dbReference type="Google" id="ProtNLM"/>
    </source>
</evidence>
<reference evidence="2" key="1">
    <citation type="submission" date="2019-02" db="EMBL/GenBank/DDBJ databases">
        <title>Draft genome sequence of Planktothrix agardhii NIES-905.</title>
        <authorList>
            <person name="Yamaguchi H."/>
            <person name="Suzuki S."/>
            <person name="Kawachi M."/>
        </authorList>
    </citation>
    <scope>NUCLEOTIDE SEQUENCE [LARGE SCALE GENOMIC DNA]</scope>
    <source>
        <strain evidence="2">CCAP 1459/11A</strain>
    </source>
</reference>
<dbReference type="NCBIfam" id="TIGR02683">
    <property type="entry name" value="upstrm_HI1419"/>
    <property type="match status" value="1"/>
</dbReference>
<comment type="caution">
    <text evidence="1">The sequence shown here is derived from an EMBL/GenBank/DDBJ whole genome shotgun (WGS) entry which is preliminary data.</text>
</comment>
<dbReference type="AlphaFoldDB" id="A0A4P5ZXR2"/>
<organism evidence="1 2">
    <name type="scientific">Planktothrix agardhii CCAP 1459/11A</name>
    <dbReference type="NCBI Taxonomy" id="282420"/>
    <lineage>
        <taxon>Bacteria</taxon>
        <taxon>Bacillati</taxon>
        <taxon>Cyanobacteriota</taxon>
        <taxon>Cyanophyceae</taxon>
        <taxon>Oscillatoriophycideae</taxon>
        <taxon>Oscillatoriales</taxon>
        <taxon>Microcoleaceae</taxon>
        <taxon>Planktothrix</taxon>
    </lineage>
</organism>